<dbReference type="AlphaFoldDB" id="A0A100VI92"/>
<dbReference type="RefSeq" id="WP_062833244.1">
    <property type="nucleotide sequence ID" value="NZ_BCNV01000001.1"/>
</dbReference>
<reference evidence="1 2" key="1">
    <citation type="journal article" date="2016" name="Genome Announc.">
        <title>Draft Genome Sequence of Paenibacillus amylolyticus Heshi-A3, Isolated from Fermented Rice Bran in a Japanese Fermented Seafood Dish.</title>
        <authorList>
            <person name="Akuzawa S."/>
            <person name="Nagaoka J."/>
            <person name="Kanekatsu M."/>
            <person name="Kubota E."/>
            <person name="Ohtake R."/>
            <person name="Suzuki T."/>
            <person name="Kanesaki Y."/>
        </authorList>
    </citation>
    <scope>NUCLEOTIDE SEQUENCE [LARGE SCALE GENOMIC DNA]</scope>
    <source>
        <strain evidence="1 2">Heshi-A3</strain>
    </source>
</reference>
<name>A0A100VI92_PAEAM</name>
<reference evidence="2" key="2">
    <citation type="submission" date="2016-01" db="EMBL/GenBank/DDBJ databases">
        <title>Draft Genome Sequence of Paenibacillus amylolyticus Heshi-A3 that Was Isolated from Fermented Rice Bran with Aging Salted Mackerel, Which Was Named Heshiko as Traditional Fermented Seafood in Japan.</title>
        <authorList>
            <person name="Akuzawa S."/>
            <person name="Nakagawa J."/>
            <person name="Kanekatsu T."/>
            <person name="Kubota E."/>
            <person name="Ohtake R."/>
            <person name="Suzuki T."/>
            <person name="Kanesaki Y."/>
        </authorList>
    </citation>
    <scope>NUCLEOTIDE SEQUENCE [LARGE SCALE GENOMIC DNA]</scope>
    <source>
        <strain evidence="2">Heshi-A3</strain>
    </source>
</reference>
<organism evidence="1 2">
    <name type="scientific">Paenibacillus amylolyticus</name>
    <dbReference type="NCBI Taxonomy" id="1451"/>
    <lineage>
        <taxon>Bacteria</taxon>
        <taxon>Bacillati</taxon>
        <taxon>Bacillota</taxon>
        <taxon>Bacilli</taxon>
        <taxon>Bacillales</taxon>
        <taxon>Paenibacillaceae</taxon>
        <taxon>Paenibacillus</taxon>
    </lineage>
</organism>
<sequence length="102" mass="11773">MNNINSHNCNLNIRYDLPDEVWNKVSKVYESMPGWIGYKSGIPYWFGTEGDDVFIETSDEPSGLSFYAQMDSDVWTSWIETFKLEASKVLGFDVREPEDGYV</sequence>
<protein>
    <submittedName>
        <fullName evidence="1">Uncharacterized protein</fullName>
    </submittedName>
</protein>
<accession>A0A100VI92</accession>
<evidence type="ECO:0000313" key="1">
    <source>
        <dbReference type="EMBL" id="GAS80350.1"/>
    </source>
</evidence>
<dbReference type="Proteomes" id="UP000069697">
    <property type="component" value="Unassembled WGS sequence"/>
</dbReference>
<comment type="caution">
    <text evidence="1">The sequence shown here is derived from an EMBL/GenBank/DDBJ whole genome shotgun (WGS) entry which is preliminary data.</text>
</comment>
<dbReference type="EMBL" id="BCNV01000001">
    <property type="protein sequence ID" value="GAS80350.1"/>
    <property type="molecule type" value="Genomic_DNA"/>
</dbReference>
<evidence type="ECO:0000313" key="2">
    <source>
        <dbReference type="Proteomes" id="UP000069697"/>
    </source>
</evidence>
<proteinExistence type="predicted"/>
<gene>
    <name evidence="1" type="ORF">PAHA3_0420</name>
</gene>